<evidence type="ECO:0000256" key="2">
    <source>
        <dbReference type="SAM" id="MobiDB-lite"/>
    </source>
</evidence>
<feature type="compositionally biased region" description="Basic residues" evidence="2">
    <location>
        <begin position="1815"/>
        <end position="1825"/>
    </location>
</feature>
<feature type="region of interest" description="Disordered" evidence="2">
    <location>
        <begin position="1631"/>
        <end position="1665"/>
    </location>
</feature>
<dbReference type="SMART" id="SM00233">
    <property type="entry name" value="PH"/>
    <property type="match status" value="1"/>
</dbReference>
<feature type="compositionally biased region" description="Polar residues" evidence="2">
    <location>
        <begin position="1413"/>
        <end position="1428"/>
    </location>
</feature>
<feature type="compositionally biased region" description="Basic and acidic residues" evidence="2">
    <location>
        <begin position="532"/>
        <end position="541"/>
    </location>
</feature>
<feature type="region of interest" description="Disordered" evidence="2">
    <location>
        <begin position="419"/>
        <end position="505"/>
    </location>
</feature>
<feature type="compositionally biased region" description="Polar residues" evidence="2">
    <location>
        <begin position="1444"/>
        <end position="1455"/>
    </location>
</feature>
<reference evidence="5" key="1">
    <citation type="submission" date="2015-02" db="EMBL/GenBank/DDBJ databases">
        <authorList>
            <person name="Gon?alves P."/>
        </authorList>
    </citation>
    <scope>NUCLEOTIDE SEQUENCE [LARGE SCALE GENOMIC DNA]</scope>
</reference>
<dbReference type="InterPro" id="IPR024774">
    <property type="entry name" value="PH_dom-Mcp5-type"/>
</dbReference>
<feature type="compositionally biased region" description="Polar residues" evidence="2">
    <location>
        <begin position="1292"/>
        <end position="1306"/>
    </location>
</feature>
<feature type="domain" description="PH" evidence="3">
    <location>
        <begin position="1517"/>
        <end position="1628"/>
    </location>
</feature>
<feature type="compositionally biased region" description="Pro residues" evidence="2">
    <location>
        <begin position="1370"/>
        <end position="1381"/>
    </location>
</feature>
<dbReference type="GO" id="GO:0000226">
    <property type="term" value="P:microtubule cytoskeleton organization"/>
    <property type="evidence" value="ECO:0007669"/>
    <property type="project" value="TreeGrafter"/>
</dbReference>
<dbReference type="PROSITE" id="PS50003">
    <property type="entry name" value="PH_DOMAIN"/>
    <property type="match status" value="1"/>
</dbReference>
<feature type="region of interest" description="Disordered" evidence="2">
    <location>
        <begin position="1"/>
        <end position="33"/>
    </location>
</feature>
<evidence type="ECO:0000256" key="1">
    <source>
        <dbReference type="SAM" id="Coils"/>
    </source>
</evidence>
<feature type="region of interest" description="Disordered" evidence="2">
    <location>
        <begin position="1750"/>
        <end position="1770"/>
    </location>
</feature>
<dbReference type="Proteomes" id="UP000243876">
    <property type="component" value="Unassembled WGS sequence"/>
</dbReference>
<dbReference type="CDD" id="cd13365">
    <property type="entry name" value="PH_PLC_plant-like"/>
    <property type="match status" value="1"/>
</dbReference>
<feature type="compositionally biased region" description="Low complexity" evidence="2">
    <location>
        <begin position="171"/>
        <end position="200"/>
    </location>
</feature>
<feature type="region of interest" description="Disordered" evidence="2">
    <location>
        <begin position="532"/>
        <end position="681"/>
    </location>
</feature>
<protein>
    <submittedName>
        <fullName evidence="4">SPOSA6832_00551-mRNA-1:cds</fullName>
    </submittedName>
</protein>
<feature type="compositionally biased region" description="Basic and acidic residues" evidence="2">
    <location>
        <begin position="694"/>
        <end position="709"/>
    </location>
</feature>
<sequence length="1905" mass="203262">MALPRSSSPTASLRSTHSFLDEDPYPSGGLRRTVSALSLAHPAHSTPAHEPHLTNSTLLNRLESLLRAKAEEVQLAGQLGQALLSQQTELENRIREIAEVSARYAASTPGGSGEGEESSDGEKEIGEETRQKLRALEQDLEGWEGANSDMYQVVGQAAQKGVPTIDQLQQPAVSPSDASADPDYPSASSSSVFDSPLDSAGGFQDPNSAPTASRRRAPSLSGTHPRDLSASLSATTSSADANSASASRRARNNTQHRNNDIELATEIGQSLLVEVRRLQALLQEKDEQLQGSMKDRDAMALEVESAVQARKTVEESVEKYKEVNWELELASQDLRNSLAASQAALSKVEIDRSRFVKDLASTRDALEAQRSEAEKLAQQVEALKAKHETDMANMRKTTAGLQRDKSDLQGTLEGLKTELATRSRAIRRGSPAPGTPVYRGDGNGFDDEDEFDASPNDDDPFRSTNRRKTGEGFPSAAGHGTDLFGEGDSPAASPIQRPGFPPVNEVEGMRANLAHAQRQLATLRTSLAREKQAKLELRKQPVEAGRASWEDEEDSDDDDVLGTGTPAKQLGVTMPRSARGSVRGSARGRGSAVRRGGAGGSVRAPSRLAREYATGVSEDEGEEVDSFDQPDGASIFEHPNFRGGDAASESGTEGGFDSPTRDLGASTRSRSTQAAKRASVASVDSIDPIFAHQFERARSPDADSIRSGEDGPSFLSSEGGVNGRTTLADVLGEASPRSSLMDGHHRSASVNSLASLVKGSTLGGAGMDAVEETEEKDVKPAVAWNDASTMTDFPPPPTPEPITIVKEVLVPAPTPEPITIVKEVVKEVYIPAPVPEPVIITKEVIKEVIKEVVVPGPAPEPITIVKEVPGPAPEPITIIKEVIKEVLVPAPTPEPVIVTKEVIKEVLVPAPVPEAVTVYVDAPKPEVSHVAVQATPEPEPVVAVAPPLPSPAMADFAGQTDPEERPVEIEKREAATSTDAAVEIEKKEMAISTDPAPPTAHRAVSTDAPASQPILSSMEVQTDPLLEPEVDFNTLTPIPVAAARMEDRALASQPSLSALNGYGVPPERDETITTLAALQGFHRATTPNSTHSDSDFGSETTDRAPYYTDTETDGEFEDARESLGGAFSPALGPRASISGSTRTGSTGLDFVSVRSARTTAFGDREDEEEAEVLAGREGDNFRRTLRGRPSDYSAWSAVQEQLKPETAEMEIQTDRFEPPVEVQVKTVYVDKVVYVDKPVYVDNIVYVDRPLPSTAATERASSTTPPDELDESAARASAFLGEGGDSAALEWQPNTPTPQDSLFSSTRTEDTVKGAPVLGDVKGKGKEVASGAGTAGLVMGPPPVPQPARKTGSPRKSGASSASARSLRQQPPPRPTSPPPADLLFRAQSPSFDDDYARKSSAFLAPPGGNPALRSQPSGLSTTPSSSRFVGPFTNLKQVRPQASMDTSVSHGNQRSTRKGHSSSARSVSELSMHSDVSRRMSMASEATSDGAFEAPHPPMRGAGDSTDPAVIHAITQTMIGEFVFKYTRRKLGSGMSENRHKRFFWLHPYTKTLYWSAADPGAQTTTYSSSKSAYIEGVRQVLDPNPFPPGLHQNSIIVKTRDREMKFTAGTKERHDMWFAAINYLIARPEGPAPGTTPSSATSTPNSRKLASNPTPRAGPTRMRSRTLAAEDPNDFFGVPNQVYSLGASVSDSRLTPKAYSRTTGRGSVGGSSTKRAGTVADEYTRRTMYGSPASVRTFSDYGGHDPADGSLEVVDRNEIPPGIGDDDDDEFEGLENVRACCNGKHDGVSRFRAVESVHTSLTLPPLPAVGSLSRRHHHHHHSHSHSDIESRSGTPAPPTPSRARSKSSTNTLGSISRRMVAIPSPRKSLSRKSSHGGGSVRPLSPLPVNGDAGTIGRRTPVPQ</sequence>
<dbReference type="OrthoDB" id="2149224at2759"/>
<feature type="region of interest" description="Disordered" evidence="2">
    <location>
        <begin position="168"/>
        <end position="261"/>
    </location>
</feature>
<evidence type="ECO:0000313" key="4">
    <source>
        <dbReference type="EMBL" id="CEQ39038.1"/>
    </source>
</evidence>
<dbReference type="GO" id="GO:0005543">
    <property type="term" value="F:phospholipid binding"/>
    <property type="evidence" value="ECO:0007669"/>
    <property type="project" value="InterPro"/>
</dbReference>
<dbReference type="Pfam" id="PF12814">
    <property type="entry name" value="Mcp5_PH"/>
    <property type="match status" value="1"/>
</dbReference>
<feature type="compositionally biased region" description="Polar residues" evidence="2">
    <location>
        <begin position="1"/>
        <end position="18"/>
    </location>
</feature>
<dbReference type="GO" id="GO:0032065">
    <property type="term" value="P:maintenance of protein location in cell cortex"/>
    <property type="evidence" value="ECO:0007669"/>
    <property type="project" value="InterPro"/>
</dbReference>
<feature type="compositionally biased region" description="Polar residues" evidence="2">
    <location>
        <begin position="1085"/>
        <end position="1099"/>
    </location>
</feature>
<gene>
    <name evidence="4" type="primary">SPOSA6832_00551</name>
</gene>
<accession>A0A0D6EGV6</accession>
<dbReference type="SUPFAM" id="SSF50729">
    <property type="entry name" value="PH domain-like"/>
    <property type="match status" value="1"/>
</dbReference>
<feature type="region of interest" description="Disordered" evidence="2">
    <location>
        <begin position="1805"/>
        <end position="1905"/>
    </location>
</feature>
<evidence type="ECO:0000259" key="3">
    <source>
        <dbReference type="PROSITE" id="PS50003"/>
    </source>
</evidence>
<feature type="compositionally biased region" description="Low complexity" evidence="2">
    <location>
        <begin position="1354"/>
        <end position="1369"/>
    </location>
</feature>
<dbReference type="EMBL" id="CENE01000002">
    <property type="protein sequence ID" value="CEQ39038.1"/>
    <property type="molecule type" value="Genomic_DNA"/>
</dbReference>
<feature type="coiled-coil region" evidence="1">
    <location>
        <begin position="356"/>
        <end position="397"/>
    </location>
</feature>
<feature type="compositionally biased region" description="Low complexity" evidence="2">
    <location>
        <begin position="1634"/>
        <end position="1648"/>
    </location>
</feature>
<name>A0A0D6EGV6_SPOSA</name>
<dbReference type="GO" id="GO:0005938">
    <property type="term" value="C:cell cortex"/>
    <property type="evidence" value="ECO:0007669"/>
    <property type="project" value="InterPro"/>
</dbReference>
<feature type="compositionally biased region" description="Acidic residues" evidence="2">
    <location>
        <begin position="550"/>
        <end position="560"/>
    </location>
</feature>
<feature type="region of interest" description="Disordered" evidence="2">
    <location>
        <begin position="694"/>
        <end position="722"/>
    </location>
</feature>
<feature type="compositionally biased region" description="Low complexity" evidence="2">
    <location>
        <begin position="228"/>
        <end position="247"/>
    </location>
</feature>
<dbReference type="InterPro" id="IPR001849">
    <property type="entry name" value="PH_domain"/>
</dbReference>
<dbReference type="PANTHER" id="PTHR28190:SF1">
    <property type="entry name" value="NUCLEAR MIGRATION PROTEIN NUM1"/>
    <property type="match status" value="1"/>
</dbReference>
<dbReference type="InterPro" id="IPR053005">
    <property type="entry name" value="Nuclear_Pos-Cytoskel_Interact"/>
</dbReference>
<evidence type="ECO:0000313" key="5">
    <source>
        <dbReference type="Proteomes" id="UP000243876"/>
    </source>
</evidence>
<feature type="compositionally biased region" description="Polar residues" evidence="2">
    <location>
        <begin position="1462"/>
        <end position="1472"/>
    </location>
</feature>
<feature type="region of interest" description="Disordered" evidence="2">
    <location>
        <begin position="1286"/>
        <end position="1504"/>
    </location>
</feature>
<feature type="compositionally biased region" description="Basic and acidic residues" evidence="2">
    <location>
        <begin position="1750"/>
        <end position="1760"/>
    </location>
</feature>
<dbReference type="GO" id="GO:0015631">
    <property type="term" value="F:tubulin binding"/>
    <property type="evidence" value="ECO:0007669"/>
    <property type="project" value="TreeGrafter"/>
</dbReference>
<keyword evidence="1" id="KW-0175">Coiled coil</keyword>
<proteinExistence type="predicted"/>
<dbReference type="GO" id="GO:0005739">
    <property type="term" value="C:mitochondrion"/>
    <property type="evidence" value="ECO:0007669"/>
    <property type="project" value="TreeGrafter"/>
</dbReference>
<dbReference type="PANTHER" id="PTHR28190">
    <property type="entry name" value="NUCLEAR MIGRATION PROTEIN NUM1"/>
    <property type="match status" value="1"/>
</dbReference>
<feature type="compositionally biased region" description="Acidic residues" evidence="2">
    <location>
        <begin position="444"/>
        <end position="458"/>
    </location>
</feature>
<feature type="compositionally biased region" description="Low complexity" evidence="2">
    <location>
        <begin position="576"/>
        <end position="595"/>
    </location>
</feature>
<feature type="region of interest" description="Disordered" evidence="2">
    <location>
        <begin position="103"/>
        <end position="126"/>
    </location>
</feature>
<keyword evidence="5" id="KW-1185">Reference proteome</keyword>
<organism evidence="4 5">
    <name type="scientific">Sporidiobolus salmonicolor</name>
    <name type="common">Yeast-like fungus</name>
    <name type="synonym">Sporobolomyces salmonicolor</name>
    <dbReference type="NCBI Taxonomy" id="5005"/>
    <lineage>
        <taxon>Eukaryota</taxon>
        <taxon>Fungi</taxon>
        <taxon>Dikarya</taxon>
        <taxon>Basidiomycota</taxon>
        <taxon>Pucciniomycotina</taxon>
        <taxon>Microbotryomycetes</taxon>
        <taxon>Sporidiobolales</taxon>
        <taxon>Sporidiobolaceae</taxon>
        <taxon>Sporobolomyces</taxon>
    </lineage>
</organism>
<feature type="compositionally biased region" description="Acidic residues" evidence="2">
    <location>
        <begin position="617"/>
        <end position="628"/>
    </location>
</feature>
<feature type="region of interest" description="Disordered" evidence="2">
    <location>
        <begin position="1083"/>
        <end position="1116"/>
    </location>
</feature>